<keyword evidence="2" id="KW-1185">Reference proteome</keyword>
<sequence>MNAPAPVAVGYVCGRDAASLDRQRDAVTGHAREEGFALAQVVIDRFDTFTISQVVQAARLHDARVVIMPADVRLASVHRRVRRELERHGATCVVVGGGSGATVQTGRLTEDIRRREGAPAEAASR</sequence>
<dbReference type="RefSeq" id="WP_236090804.1">
    <property type="nucleotide sequence ID" value="NZ_JAKGSG010000053.1"/>
</dbReference>
<name>A0AA41UDE0_9MICO</name>
<proteinExistence type="predicted"/>
<protein>
    <submittedName>
        <fullName evidence="1">Uncharacterized protein</fullName>
    </submittedName>
</protein>
<gene>
    <name evidence="1" type="ORF">L1785_18650</name>
</gene>
<dbReference type="Proteomes" id="UP001165405">
    <property type="component" value="Unassembled WGS sequence"/>
</dbReference>
<comment type="caution">
    <text evidence="1">The sequence shown here is derived from an EMBL/GenBank/DDBJ whole genome shotgun (WGS) entry which is preliminary data.</text>
</comment>
<dbReference type="AlphaFoldDB" id="A0AA41UDE0"/>
<organism evidence="1 2">
    <name type="scientific">Antribacter soli</name>
    <dbReference type="NCBI Taxonomy" id="2910976"/>
    <lineage>
        <taxon>Bacteria</taxon>
        <taxon>Bacillati</taxon>
        <taxon>Actinomycetota</taxon>
        <taxon>Actinomycetes</taxon>
        <taxon>Micrococcales</taxon>
        <taxon>Promicromonosporaceae</taxon>
        <taxon>Antribacter</taxon>
    </lineage>
</organism>
<evidence type="ECO:0000313" key="1">
    <source>
        <dbReference type="EMBL" id="MCF4122999.1"/>
    </source>
</evidence>
<reference evidence="1" key="1">
    <citation type="submission" date="2022-01" db="EMBL/GenBank/DDBJ databases">
        <title>Antribacter sp. nov., isolated from Guizhou of China.</title>
        <authorList>
            <person name="Chengliang C."/>
            <person name="Ya Z."/>
        </authorList>
    </citation>
    <scope>NUCLEOTIDE SEQUENCE</scope>
    <source>
        <strain evidence="1">KLBMP 9083</strain>
    </source>
</reference>
<evidence type="ECO:0000313" key="2">
    <source>
        <dbReference type="Proteomes" id="UP001165405"/>
    </source>
</evidence>
<dbReference type="EMBL" id="JAKGSG010000053">
    <property type="protein sequence ID" value="MCF4122999.1"/>
    <property type="molecule type" value="Genomic_DNA"/>
</dbReference>
<accession>A0AA41UDE0</accession>